<dbReference type="Gene3D" id="3.40.50.1820">
    <property type="entry name" value="alpha/beta hydrolase"/>
    <property type="match status" value="1"/>
</dbReference>
<dbReference type="EMBL" id="CP129675">
    <property type="protein sequence ID" value="XDS46034.1"/>
    <property type="molecule type" value="Genomic_DNA"/>
</dbReference>
<feature type="transmembrane region" description="Helical" evidence="1">
    <location>
        <begin position="479"/>
        <end position="500"/>
    </location>
</feature>
<feature type="transmembrane region" description="Helical" evidence="1">
    <location>
        <begin position="528"/>
        <end position="549"/>
    </location>
</feature>
<evidence type="ECO:0000313" key="4">
    <source>
        <dbReference type="EMBL" id="XDS50408.1"/>
    </source>
</evidence>
<dbReference type="KEGG" id="bfk:QN062_08455"/>
<feature type="transmembrane region" description="Helical" evidence="1">
    <location>
        <begin position="383"/>
        <end position="410"/>
    </location>
</feature>
<dbReference type="RefSeq" id="WP_369341372.1">
    <property type="nucleotide sequence ID" value="NZ_CP129675.1"/>
</dbReference>
<feature type="transmembrane region" description="Helical" evidence="1">
    <location>
        <begin position="20"/>
        <end position="42"/>
    </location>
</feature>
<evidence type="ECO:0000256" key="1">
    <source>
        <dbReference type="SAM" id="Phobius"/>
    </source>
</evidence>
<dbReference type="SUPFAM" id="SSF53474">
    <property type="entry name" value="alpha/beta-Hydrolases"/>
    <property type="match status" value="1"/>
</dbReference>
<feature type="transmembrane region" description="Helical" evidence="1">
    <location>
        <begin position="431"/>
        <end position="459"/>
    </location>
</feature>
<keyword evidence="4" id="KW-0378">Hydrolase</keyword>
<name>A0AB39UMK1_9BIFI</name>
<protein>
    <submittedName>
        <fullName evidence="4">Acyl-CoA thioester hydrolase/BAAT C-terminal domain-containing protein</fullName>
    </submittedName>
</protein>
<gene>
    <name evidence="4" type="ORF">QN062_08455</name>
    <name evidence="3" type="ORF">QN216_02645</name>
    <name evidence="2" type="ORF">QN217_07800</name>
</gene>
<organism evidence="4">
    <name type="scientific">Bifidobacterium fermentum</name>
    <dbReference type="NCBI Taxonomy" id="3059035"/>
    <lineage>
        <taxon>Bacteria</taxon>
        <taxon>Bacillati</taxon>
        <taxon>Actinomycetota</taxon>
        <taxon>Actinomycetes</taxon>
        <taxon>Bifidobacteriales</taxon>
        <taxon>Bifidobacteriaceae</taxon>
        <taxon>Bifidobacterium</taxon>
    </lineage>
</organism>
<dbReference type="EMBL" id="CP129682">
    <property type="protein sequence ID" value="XDS49184.1"/>
    <property type="molecule type" value="Genomic_DNA"/>
</dbReference>
<reference evidence="4" key="1">
    <citation type="submission" date="2023-07" db="EMBL/GenBank/DDBJ databases">
        <title>Bifidobacterium aquikefiriaerophilum sp. nov. and Bifidobacterium eccum sp. nov., isolated from water kefir.</title>
        <authorList>
            <person name="Breselge S."/>
            <person name="Bellassi P."/>
            <person name="Barcenilla C."/>
            <person name="Alvarez-Ordonez A."/>
            <person name="Morelli L."/>
            <person name="Cotter P.D."/>
        </authorList>
    </citation>
    <scope>NUCLEOTIDE SEQUENCE</scope>
    <source>
        <strain evidence="4">WK012_4_13</strain>
        <strain evidence="3">WK013_4_14</strain>
        <strain evidence="2">WK048_4_13</strain>
    </source>
</reference>
<dbReference type="InterPro" id="IPR029058">
    <property type="entry name" value="AB_hydrolase_fold"/>
</dbReference>
<dbReference type="PANTHER" id="PTHR43265">
    <property type="entry name" value="ESTERASE ESTD"/>
    <property type="match status" value="1"/>
</dbReference>
<dbReference type="InterPro" id="IPR053145">
    <property type="entry name" value="AB_hydrolase_Est10"/>
</dbReference>
<keyword evidence="1" id="KW-0812">Transmembrane</keyword>
<dbReference type="AlphaFoldDB" id="A0AB39UMK1"/>
<dbReference type="GO" id="GO:0052689">
    <property type="term" value="F:carboxylic ester hydrolase activity"/>
    <property type="evidence" value="ECO:0007669"/>
    <property type="project" value="TreeGrafter"/>
</dbReference>
<accession>A0AB39UMK1</accession>
<evidence type="ECO:0000313" key="3">
    <source>
        <dbReference type="EMBL" id="XDS49184.1"/>
    </source>
</evidence>
<proteinExistence type="predicted"/>
<dbReference type="PANTHER" id="PTHR43265:SF1">
    <property type="entry name" value="ESTERASE ESTD"/>
    <property type="match status" value="1"/>
</dbReference>
<sequence>MFRTKQRQPKTPRQLRIALFLTYAGIALATFVVLGLIATLMAPRWQIQANTKHVTVESNDTAISSSLPISAHEGSYRVKETSITVRLTSKVTIHAIVREPIGAPDNHPACLLMQGAGTGMASEVYGDLASSMASAGITTLVPDKRLDDYTIFHRNYVSMAHDYGTSFDVLKKWPGVDSSKVGLYSESEGTWISSVMTAERKDIAFTILTSPPVYSGRQQMAIAATSYFNTAGAPLALTKDIPKLTALNFSVLGLDYADFNSLRYISHLTQPTLVNYGTRDLSMPIEQGAATIVAKARAVGNSNVTLRYYDANHQMRVGENKALPNLPLAQGYTRNLDDWINAVAAGTTAKQWKSPMIAGSQPHQKYAVPSRTTAGLVTSLGQLIALMLFGSGLCILALLLGIIGLLSRALRRLRVRRQAHHHGSAPSKHAFSHGVVASMWCTGALSIASTLGTVGYVIVVVSHALTLQRDTQMLAPLWIALRIASIMVILAFSWLCTQFLKPLLIRLTGREGNEPDEASHVFNALQRIIMLCVLSGSALLMCSLAFWGLY</sequence>
<evidence type="ECO:0000313" key="2">
    <source>
        <dbReference type="EMBL" id="XDS46034.1"/>
    </source>
</evidence>
<keyword evidence="1" id="KW-0472">Membrane</keyword>
<dbReference type="EMBL" id="CP129683">
    <property type="protein sequence ID" value="XDS50408.1"/>
    <property type="molecule type" value="Genomic_DNA"/>
</dbReference>
<keyword evidence="1" id="KW-1133">Transmembrane helix</keyword>